<sequence length="1126" mass="126204">MTKTLQGANSLETNSDINSNCLDARSMKDEMENLTLVSNELIRLREHTSDQPSINTWDRSLCSERTADIDQTYALTSSSSQDSSASTTRTDINKLPQDSLHSFRFSSVTTTELAALRKRVMTRSIDFIKHSSQDGWKAPETLSDPYSTTSVPASLDRRRRNKVRSMGYTPPNRFCGTHHWNNGSSTSAYGLHQPKQQQLPPGRPRRCSLSCINEDTHGYPRNISPSTRSLSSTSTSSLSTSTSDSSSSSSPSSAPSSAEIDPATCNIDNTSVPKSTDHHNTTTTDGYNYDLHGDDLNYQQPSLALFPHPALHNPTRFLPQNQAVLTTYGDWRIILSNNIASLLFAGEGCTHSLVGKSVLDYVDISFRSRLQSIIKNRRRPERAHMEESAGGIVLVCGNVMPIVKEDGSKSSASLWLKEKANETGSCVYIWIFEEVFETVTHVSIDAKGSICYVDSGITDLLDYAPESLMGKPITTLIPSLSMNEGGDHDIKKHFWHDISHYKYFGCRTRLDAHLPIITKMLDTTPNNPFYTIRVTSIPMIAGLVTIRQNGIIEGCNDVFVKYLFGYSQEELVTGKKSMMDLMPQLPNLLQSLRRDDLLHHGIIISNTICRKLIANLDPPTSSTLDDNKRRLTHTPEGQILPVMIAVHRDGTELEIQLQLKLAEDSDDGICALWITFDRDSILSRVGHKVDGQALEIKQHNGLGLPTVQQSQWGIGDDHEDDDAGEDRLSSLARTNDTESKRHQQQQQQQQIHKVAPIDIPSKTSSDDTGYSSSFSTSKTHDTSDSSGTSSGGSLSVTRPSCDTDSPRVITSFSRPTFSLQPTSPLTPYSPVTFDGKKRSLATHLTVSDYAAQTNKMCIDDYEILDEIGQGAYGLVKLAVLKKDVTQKKVVIKYVIKSRILVDCWTRDRKLGMVPAEIHILHTLRKIPHDNCGDMMDYFEDDDFYYIVMELHGAGMDLFDYIEFKDTMHESEIRSIFRQIAMAVRHLHTHKIVHRDIKDENVILDHKGNIRLIDFGSAAYIRPGRRYDAFVGTLDYAAPEILRGYTYEGPPQDVWALGILLYTLIYRENPFYDIDEIMARELRVPFIFADGLPVDLIEKMLERDVAKRLTIHQVMEHPWLAQISVDP</sequence>
<comment type="subcellular location">
    <subcellularLocation>
        <location evidence="1">Cytoplasm</location>
    </subcellularLocation>
</comment>
<dbReference type="Gene3D" id="3.30.200.20">
    <property type="entry name" value="Phosphorylase Kinase, domain 1"/>
    <property type="match status" value="1"/>
</dbReference>
<keyword evidence="3" id="KW-0963">Cytoplasm</keyword>
<evidence type="ECO:0000256" key="12">
    <source>
        <dbReference type="PROSITE-ProRule" id="PRU10141"/>
    </source>
</evidence>
<dbReference type="GO" id="GO:0005634">
    <property type="term" value="C:nucleus"/>
    <property type="evidence" value="ECO:0007669"/>
    <property type="project" value="TreeGrafter"/>
</dbReference>
<feature type="compositionally biased region" description="Polar residues" evidence="13">
    <location>
        <begin position="796"/>
        <end position="807"/>
    </location>
</feature>
<name>A0A163JP65_ABSGL</name>
<dbReference type="InterPro" id="IPR011009">
    <property type="entry name" value="Kinase-like_dom_sf"/>
</dbReference>
<dbReference type="PROSITE" id="PS00108">
    <property type="entry name" value="PROTEIN_KINASE_ST"/>
    <property type="match status" value="1"/>
</dbReference>
<dbReference type="STRING" id="4829.A0A163JP65"/>
<evidence type="ECO:0000313" key="16">
    <source>
        <dbReference type="EMBL" id="SAM01574.1"/>
    </source>
</evidence>
<keyword evidence="7 12" id="KW-0547">Nucleotide-binding</keyword>
<proteinExistence type="predicted"/>
<dbReference type="Gene3D" id="1.10.510.10">
    <property type="entry name" value="Transferase(Phosphotransferase) domain 1"/>
    <property type="match status" value="1"/>
</dbReference>
<dbReference type="GO" id="GO:0004674">
    <property type="term" value="F:protein serine/threonine kinase activity"/>
    <property type="evidence" value="ECO:0007669"/>
    <property type="project" value="UniProtKB-KW"/>
</dbReference>
<feature type="compositionally biased region" description="Low complexity" evidence="13">
    <location>
        <begin position="784"/>
        <end position="795"/>
    </location>
</feature>
<dbReference type="AlphaFoldDB" id="A0A163JP65"/>
<feature type="region of interest" description="Disordered" evidence="13">
    <location>
        <begin position="136"/>
        <end position="286"/>
    </location>
</feature>
<dbReference type="InterPro" id="IPR000719">
    <property type="entry name" value="Prot_kinase_dom"/>
</dbReference>
<feature type="domain" description="PAS" evidence="15">
    <location>
        <begin position="444"/>
        <end position="471"/>
    </location>
</feature>
<feature type="region of interest" description="Disordered" evidence="13">
    <location>
        <begin position="74"/>
        <end position="93"/>
    </location>
</feature>
<keyword evidence="17" id="KW-1185">Reference proteome</keyword>
<reference evidence="16" key="1">
    <citation type="submission" date="2016-04" db="EMBL/GenBank/DDBJ databases">
        <authorList>
            <person name="Evans L.H."/>
            <person name="Alamgir A."/>
            <person name="Owens N."/>
            <person name="Weber N.D."/>
            <person name="Virtaneva K."/>
            <person name="Barbian K."/>
            <person name="Babar A."/>
            <person name="Rosenke K."/>
        </authorList>
    </citation>
    <scope>NUCLEOTIDE SEQUENCE [LARGE SCALE GENOMIC DNA]</scope>
    <source>
        <strain evidence="16">CBS 101.48</strain>
    </source>
</reference>
<accession>A0A163JP65</accession>
<evidence type="ECO:0000256" key="9">
    <source>
        <dbReference type="ARBA" id="ARBA00022840"/>
    </source>
</evidence>
<dbReference type="InterPro" id="IPR008271">
    <property type="entry name" value="Ser/Thr_kinase_AS"/>
</dbReference>
<evidence type="ECO:0000256" key="3">
    <source>
        <dbReference type="ARBA" id="ARBA00022490"/>
    </source>
</evidence>
<dbReference type="PROSITE" id="PS50011">
    <property type="entry name" value="PROTEIN_KINASE_DOM"/>
    <property type="match status" value="1"/>
</dbReference>
<evidence type="ECO:0000313" key="17">
    <source>
        <dbReference type="Proteomes" id="UP000078561"/>
    </source>
</evidence>
<feature type="compositionally biased region" description="Low complexity" evidence="13">
    <location>
        <begin position="224"/>
        <end position="257"/>
    </location>
</feature>
<dbReference type="GO" id="GO:0005524">
    <property type="term" value="F:ATP binding"/>
    <property type="evidence" value="ECO:0007669"/>
    <property type="project" value="UniProtKB-UniRule"/>
</dbReference>
<keyword evidence="9 12" id="KW-0067">ATP-binding</keyword>
<dbReference type="PROSITE" id="PS50112">
    <property type="entry name" value="PAS"/>
    <property type="match status" value="1"/>
</dbReference>
<dbReference type="InterPro" id="IPR017441">
    <property type="entry name" value="Protein_kinase_ATP_BS"/>
</dbReference>
<dbReference type="FunFam" id="1.10.510.10:FF:000320">
    <property type="entry name" value="Serine/threonine protein kinase"/>
    <property type="match status" value="1"/>
</dbReference>
<evidence type="ECO:0000259" key="14">
    <source>
        <dbReference type="PROSITE" id="PS50011"/>
    </source>
</evidence>
<evidence type="ECO:0000256" key="13">
    <source>
        <dbReference type="SAM" id="MobiDB-lite"/>
    </source>
</evidence>
<feature type="compositionally biased region" description="Polar residues" evidence="13">
    <location>
        <begin position="179"/>
        <end position="199"/>
    </location>
</feature>
<evidence type="ECO:0000256" key="4">
    <source>
        <dbReference type="ARBA" id="ARBA00022527"/>
    </source>
</evidence>
<evidence type="ECO:0000256" key="2">
    <source>
        <dbReference type="ARBA" id="ARBA00012513"/>
    </source>
</evidence>
<dbReference type="CDD" id="cd14004">
    <property type="entry name" value="STKc_PASK"/>
    <property type="match status" value="1"/>
</dbReference>
<dbReference type="GO" id="GO:0005829">
    <property type="term" value="C:cytosol"/>
    <property type="evidence" value="ECO:0007669"/>
    <property type="project" value="TreeGrafter"/>
</dbReference>
<keyword evidence="4" id="KW-0723">Serine/threonine-protein kinase</keyword>
<gene>
    <name evidence="16" type="primary">ABSGL_07315.1 scaffold 8717</name>
</gene>
<keyword evidence="8" id="KW-0418">Kinase</keyword>
<keyword evidence="5" id="KW-0597">Phosphoprotein</keyword>
<feature type="region of interest" description="Disordered" evidence="13">
    <location>
        <begin position="733"/>
        <end position="807"/>
    </location>
</feature>
<dbReference type="EC" id="2.7.11.1" evidence="2"/>
<dbReference type="GO" id="GO:0045719">
    <property type="term" value="P:negative regulation of glycogen biosynthetic process"/>
    <property type="evidence" value="ECO:0007669"/>
    <property type="project" value="TreeGrafter"/>
</dbReference>
<protein>
    <recommendedName>
        <fullName evidence="2">non-specific serine/threonine protein kinase</fullName>
        <ecNumber evidence="2">2.7.11.1</ecNumber>
    </recommendedName>
</protein>
<evidence type="ECO:0000256" key="7">
    <source>
        <dbReference type="ARBA" id="ARBA00022741"/>
    </source>
</evidence>
<feature type="compositionally biased region" description="Low complexity" evidence="13">
    <location>
        <begin position="761"/>
        <end position="777"/>
    </location>
</feature>
<evidence type="ECO:0000256" key="6">
    <source>
        <dbReference type="ARBA" id="ARBA00022679"/>
    </source>
</evidence>
<evidence type="ECO:0000256" key="8">
    <source>
        <dbReference type="ARBA" id="ARBA00022777"/>
    </source>
</evidence>
<evidence type="ECO:0000256" key="10">
    <source>
        <dbReference type="ARBA" id="ARBA00047899"/>
    </source>
</evidence>
<keyword evidence="6" id="KW-0808">Transferase</keyword>
<dbReference type="FunFam" id="3.30.200.20:FF:000314">
    <property type="entry name" value="Serine/threonine protein kinase"/>
    <property type="match status" value="1"/>
</dbReference>
<dbReference type="GO" id="GO:0035556">
    <property type="term" value="P:intracellular signal transduction"/>
    <property type="evidence" value="ECO:0007669"/>
    <property type="project" value="TreeGrafter"/>
</dbReference>
<comment type="catalytic activity">
    <reaction evidence="10">
        <text>L-threonyl-[protein] + ATP = O-phospho-L-threonyl-[protein] + ADP + H(+)</text>
        <dbReference type="Rhea" id="RHEA:46608"/>
        <dbReference type="Rhea" id="RHEA-COMP:11060"/>
        <dbReference type="Rhea" id="RHEA-COMP:11605"/>
        <dbReference type="ChEBI" id="CHEBI:15378"/>
        <dbReference type="ChEBI" id="CHEBI:30013"/>
        <dbReference type="ChEBI" id="CHEBI:30616"/>
        <dbReference type="ChEBI" id="CHEBI:61977"/>
        <dbReference type="ChEBI" id="CHEBI:456216"/>
        <dbReference type="EC" id="2.7.11.1"/>
    </reaction>
</comment>
<dbReference type="OrthoDB" id="10252171at2759"/>
<organism evidence="16">
    <name type="scientific">Absidia glauca</name>
    <name type="common">Pin mould</name>
    <dbReference type="NCBI Taxonomy" id="4829"/>
    <lineage>
        <taxon>Eukaryota</taxon>
        <taxon>Fungi</taxon>
        <taxon>Fungi incertae sedis</taxon>
        <taxon>Mucoromycota</taxon>
        <taxon>Mucoromycotina</taxon>
        <taxon>Mucoromycetes</taxon>
        <taxon>Mucorales</taxon>
        <taxon>Cunninghamellaceae</taxon>
        <taxon>Absidia</taxon>
    </lineage>
</organism>
<dbReference type="PROSITE" id="PS00107">
    <property type="entry name" value="PROTEIN_KINASE_ATP"/>
    <property type="match status" value="1"/>
</dbReference>
<dbReference type="SMART" id="SM00220">
    <property type="entry name" value="S_TKc"/>
    <property type="match status" value="1"/>
</dbReference>
<evidence type="ECO:0000256" key="5">
    <source>
        <dbReference type="ARBA" id="ARBA00022553"/>
    </source>
</evidence>
<dbReference type="PANTHER" id="PTHR24346:SF51">
    <property type="entry name" value="PAS DOMAIN-CONTAINING SERINE_THREONINE-PROTEIN KINASE"/>
    <property type="match status" value="1"/>
</dbReference>
<dbReference type="PANTHER" id="PTHR24346">
    <property type="entry name" value="MAP/MICROTUBULE AFFINITY-REGULATING KINASE"/>
    <property type="match status" value="1"/>
</dbReference>
<evidence type="ECO:0000256" key="11">
    <source>
        <dbReference type="ARBA" id="ARBA00048679"/>
    </source>
</evidence>
<feature type="compositionally biased region" description="Low complexity" evidence="13">
    <location>
        <begin position="76"/>
        <end position="90"/>
    </location>
</feature>
<feature type="domain" description="Protein kinase" evidence="14">
    <location>
        <begin position="861"/>
        <end position="1119"/>
    </location>
</feature>
<feature type="binding site" evidence="12">
    <location>
        <position position="896"/>
    </location>
    <ligand>
        <name>ATP</name>
        <dbReference type="ChEBI" id="CHEBI:30616"/>
    </ligand>
</feature>
<dbReference type="InterPro" id="IPR000014">
    <property type="entry name" value="PAS"/>
</dbReference>
<evidence type="ECO:0000256" key="1">
    <source>
        <dbReference type="ARBA" id="ARBA00004496"/>
    </source>
</evidence>
<evidence type="ECO:0000259" key="15">
    <source>
        <dbReference type="PROSITE" id="PS50112"/>
    </source>
</evidence>
<dbReference type="InParanoid" id="A0A163JP65"/>
<dbReference type="Pfam" id="PF00069">
    <property type="entry name" value="Pkinase"/>
    <property type="match status" value="1"/>
</dbReference>
<dbReference type="SUPFAM" id="SSF56112">
    <property type="entry name" value="Protein kinase-like (PK-like)"/>
    <property type="match status" value="1"/>
</dbReference>
<dbReference type="FunCoup" id="A0A163JP65">
    <property type="interactions" value="172"/>
</dbReference>
<comment type="catalytic activity">
    <reaction evidence="11">
        <text>L-seryl-[protein] + ATP = O-phospho-L-seryl-[protein] + ADP + H(+)</text>
        <dbReference type="Rhea" id="RHEA:17989"/>
        <dbReference type="Rhea" id="RHEA-COMP:9863"/>
        <dbReference type="Rhea" id="RHEA-COMP:11604"/>
        <dbReference type="ChEBI" id="CHEBI:15378"/>
        <dbReference type="ChEBI" id="CHEBI:29999"/>
        <dbReference type="ChEBI" id="CHEBI:30616"/>
        <dbReference type="ChEBI" id="CHEBI:83421"/>
        <dbReference type="ChEBI" id="CHEBI:456216"/>
        <dbReference type="EC" id="2.7.11.1"/>
    </reaction>
</comment>
<dbReference type="Gene3D" id="3.30.450.20">
    <property type="entry name" value="PAS domain"/>
    <property type="match status" value="1"/>
</dbReference>
<dbReference type="EMBL" id="LT553527">
    <property type="protein sequence ID" value="SAM01574.1"/>
    <property type="molecule type" value="Genomic_DNA"/>
</dbReference>
<dbReference type="Proteomes" id="UP000078561">
    <property type="component" value="Unassembled WGS sequence"/>
</dbReference>